<proteinExistence type="predicted"/>
<dbReference type="Proteomes" id="UP000789375">
    <property type="component" value="Unassembled WGS sequence"/>
</dbReference>
<accession>A0A9N9EHY3</accession>
<feature type="non-terminal residue" evidence="1">
    <location>
        <position position="49"/>
    </location>
</feature>
<keyword evidence="2" id="KW-1185">Reference proteome</keyword>
<name>A0A9N9EHY3_FUNMO</name>
<dbReference type="AlphaFoldDB" id="A0A9N9EHY3"/>
<evidence type="ECO:0000313" key="1">
    <source>
        <dbReference type="EMBL" id="CAG8677780.1"/>
    </source>
</evidence>
<organism evidence="1 2">
    <name type="scientific">Funneliformis mosseae</name>
    <name type="common">Endomycorrhizal fungus</name>
    <name type="synonym">Glomus mosseae</name>
    <dbReference type="NCBI Taxonomy" id="27381"/>
    <lineage>
        <taxon>Eukaryota</taxon>
        <taxon>Fungi</taxon>
        <taxon>Fungi incertae sedis</taxon>
        <taxon>Mucoromycota</taxon>
        <taxon>Glomeromycotina</taxon>
        <taxon>Glomeromycetes</taxon>
        <taxon>Glomerales</taxon>
        <taxon>Glomeraceae</taxon>
        <taxon>Funneliformis</taxon>
    </lineage>
</organism>
<reference evidence="1" key="1">
    <citation type="submission" date="2021-06" db="EMBL/GenBank/DDBJ databases">
        <authorList>
            <person name="Kallberg Y."/>
            <person name="Tangrot J."/>
            <person name="Rosling A."/>
        </authorList>
    </citation>
    <scope>NUCLEOTIDE SEQUENCE</scope>
    <source>
        <strain evidence="1">87-6 pot B 2015</strain>
    </source>
</reference>
<gene>
    <name evidence="1" type="ORF">FMOSSE_LOCUS12729</name>
</gene>
<comment type="caution">
    <text evidence="1">The sequence shown here is derived from an EMBL/GenBank/DDBJ whole genome shotgun (WGS) entry which is preliminary data.</text>
</comment>
<protein>
    <submittedName>
        <fullName evidence="1">12399_t:CDS:1</fullName>
    </submittedName>
</protein>
<dbReference type="EMBL" id="CAJVPP010006399">
    <property type="protein sequence ID" value="CAG8677780.1"/>
    <property type="molecule type" value="Genomic_DNA"/>
</dbReference>
<evidence type="ECO:0000313" key="2">
    <source>
        <dbReference type="Proteomes" id="UP000789375"/>
    </source>
</evidence>
<sequence>LRLKFKLEKVIFRKAPPSFPIALTNFHLPQMLASSFQLFLEPFIFFLNF</sequence>